<feature type="transmembrane region" description="Helical" evidence="1">
    <location>
        <begin position="6"/>
        <end position="22"/>
    </location>
</feature>
<keyword evidence="3" id="KW-1185">Reference proteome</keyword>
<organism evidence="2 3">
    <name type="scientific">Apilactobacillus apinorum</name>
    <dbReference type="NCBI Taxonomy" id="1218495"/>
    <lineage>
        <taxon>Bacteria</taxon>
        <taxon>Bacillati</taxon>
        <taxon>Bacillota</taxon>
        <taxon>Bacilli</taxon>
        <taxon>Lactobacillales</taxon>
        <taxon>Lactobacillaceae</taxon>
        <taxon>Apilactobacillus</taxon>
    </lineage>
</organism>
<keyword evidence="1" id="KW-0472">Membrane</keyword>
<dbReference type="RefSeq" id="WP_053949847.1">
    <property type="nucleotide sequence ID" value="NZ_BAABVV010000040.1"/>
</dbReference>
<feature type="transmembrane region" description="Helical" evidence="1">
    <location>
        <begin position="68"/>
        <end position="92"/>
    </location>
</feature>
<evidence type="ECO:0000313" key="3">
    <source>
        <dbReference type="Proteomes" id="UP001438112"/>
    </source>
</evidence>
<proteinExistence type="predicted"/>
<keyword evidence="1" id="KW-1133">Transmembrane helix</keyword>
<gene>
    <name evidence="2" type="ORF">AP20H10_12310</name>
</gene>
<reference evidence="2 3" key="1">
    <citation type="submission" date="2024-03" db="EMBL/GenBank/DDBJ databases">
        <title>Inconsistent identification of Apilactobacillus kunkeei-related strains obtained by well-developed overall genome related indices.</title>
        <authorList>
            <person name="Maeno S."/>
            <person name="Endo A."/>
        </authorList>
    </citation>
    <scope>NUCLEOTIDE SEQUENCE [LARGE SCALE GENOMIC DNA]</scope>
    <source>
        <strain evidence="2 3">20H-10</strain>
    </source>
</reference>
<feature type="transmembrane region" description="Helical" evidence="1">
    <location>
        <begin position="43"/>
        <end position="62"/>
    </location>
</feature>
<name>A0ABP9ZJA4_9LACO</name>
<protein>
    <recommendedName>
        <fullName evidence="4">Integral membrane protein</fullName>
    </recommendedName>
</protein>
<keyword evidence="1" id="KW-0812">Transmembrane</keyword>
<sequence>MLIKVLLILATIILFVIGTYLLKHTDKPFMLLHPENNTALSKIVKFFGIVYLVLALLAAVAVFLTTLIFVTIIMVISCIMILVMELLLVTFITKK</sequence>
<dbReference type="EMBL" id="BAABVV010000040">
    <property type="protein sequence ID" value="GAA6114868.1"/>
    <property type="molecule type" value="Genomic_DNA"/>
</dbReference>
<dbReference type="Proteomes" id="UP001438112">
    <property type="component" value="Unassembled WGS sequence"/>
</dbReference>
<evidence type="ECO:0000256" key="1">
    <source>
        <dbReference type="SAM" id="Phobius"/>
    </source>
</evidence>
<evidence type="ECO:0000313" key="2">
    <source>
        <dbReference type="EMBL" id="GAA6114868.1"/>
    </source>
</evidence>
<accession>A0ABP9ZJA4</accession>
<evidence type="ECO:0008006" key="4">
    <source>
        <dbReference type="Google" id="ProtNLM"/>
    </source>
</evidence>
<comment type="caution">
    <text evidence="2">The sequence shown here is derived from an EMBL/GenBank/DDBJ whole genome shotgun (WGS) entry which is preliminary data.</text>
</comment>